<evidence type="ECO:0000256" key="1">
    <source>
        <dbReference type="SAM" id="MobiDB-lite"/>
    </source>
</evidence>
<feature type="region of interest" description="Disordered" evidence="1">
    <location>
        <begin position="27"/>
        <end position="66"/>
    </location>
</feature>
<gene>
    <name evidence="3" type="ORF">ABS767_13290</name>
</gene>
<evidence type="ECO:0000313" key="4">
    <source>
        <dbReference type="Proteomes" id="UP001629244"/>
    </source>
</evidence>
<keyword evidence="2" id="KW-0732">Signal</keyword>
<keyword evidence="4" id="KW-1185">Reference proteome</keyword>
<evidence type="ECO:0000313" key="3">
    <source>
        <dbReference type="EMBL" id="MFL9841943.1"/>
    </source>
</evidence>
<name>A0ABW8YP86_9SPHN</name>
<feature type="compositionally biased region" description="Low complexity" evidence="1">
    <location>
        <begin position="30"/>
        <end position="46"/>
    </location>
</feature>
<evidence type="ECO:0000256" key="2">
    <source>
        <dbReference type="SAM" id="SignalP"/>
    </source>
</evidence>
<reference evidence="3 4" key="1">
    <citation type="submission" date="2024-06" db="EMBL/GenBank/DDBJ databases">
        <authorList>
            <person name="Kaempfer P."/>
            <person name="Viver T."/>
        </authorList>
    </citation>
    <scope>NUCLEOTIDE SEQUENCE [LARGE SCALE GENOMIC DNA]</scope>
    <source>
        <strain evidence="3 4">ST-64</strain>
    </source>
</reference>
<feature type="signal peptide" evidence="2">
    <location>
        <begin position="1"/>
        <end position="26"/>
    </location>
</feature>
<feature type="chain" id="PRO_5046009996" evidence="2">
    <location>
        <begin position="27"/>
        <end position="123"/>
    </location>
</feature>
<comment type="caution">
    <text evidence="3">The sequence shown here is derived from an EMBL/GenBank/DDBJ whole genome shotgun (WGS) entry which is preliminary data.</text>
</comment>
<protein>
    <submittedName>
        <fullName evidence="3">Uncharacterized protein</fullName>
    </submittedName>
</protein>
<proteinExistence type="predicted"/>
<dbReference type="Proteomes" id="UP001629244">
    <property type="component" value="Unassembled WGS sequence"/>
</dbReference>
<accession>A0ABW8YP86</accession>
<dbReference type="EMBL" id="JBELQC010000002">
    <property type="protein sequence ID" value="MFL9841943.1"/>
    <property type="molecule type" value="Genomic_DNA"/>
</dbReference>
<organism evidence="3 4">
    <name type="scientific">Sphingomonas plantiphila</name>
    <dbReference type="NCBI Taxonomy" id="3163295"/>
    <lineage>
        <taxon>Bacteria</taxon>
        <taxon>Pseudomonadati</taxon>
        <taxon>Pseudomonadota</taxon>
        <taxon>Alphaproteobacteria</taxon>
        <taxon>Sphingomonadales</taxon>
        <taxon>Sphingomonadaceae</taxon>
        <taxon>Sphingomonas</taxon>
    </lineage>
</organism>
<sequence length="123" mass="11913">MTMFSRCGAMLLVVTPVPLIAQEAPADPMATAPGSQAQTSASGAATVTRQGATEVAEATPCKPKKKKGFGLGSILKAASKTGLTNMVGGGLIGGYGGAVAGTAINTGVSVAESSKTTAPADAC</sequence>
<dbReference type="RefSeq" id="WP_408079130.1">
    <property type="nucleotide sequence ID" value="NZ_JBELQC010000002.1"/>
</dbReference>